<sequence>MLPSIRRIRVGGGIFLCIGSAASIKIQNIQNKYINMTKIEINIST</sequence>
<name>C0CTB6_9FIRM</name>
<proteinExistence type="predicted"/>
<gene>
    <name evidence="1" type="ORF">CLOSTASPAR_00214</name>
</gene>
<comment type="caution">
    <text evidence="1">The sequence shown here is derived from an EMBL/GenBank/DDBJ whole genome shotgun (WGS) entry which is preliminary data.</text>
</comment>
<dbReference type="Proteomes" id="UP000004756">
    <property type="component" value="Unassembled WGS sequence"/>
</dbReference>
<protein>
    <submittedName>
        <fullName evidence="1">Uncharacterized protein</fullName>
    </submittedName>
</protein>
<accession>C0CTB6</accession>
<evidence type="ECO:0000313" key="1">
    <source>
        <dbReference type="EMBL" id="EEG57682.1"/>
    </source>
</evidence>
<keyword evidence="2" id="KW-1185">Reference proteome</keyword>
<evidence type="ECO:0000313" key="2">
    <source>
        <dbReference type="Proteomes" id="UP000004756"/>
    </source>
</evidence>
<dbReference type="HOGENOM" id="CLU_3197870_0_0_9"/>
<dbReference type="EMBL" id="ACCJ01000014">
    <property type="protein sequence ID" value="EEG57682.1"/>
    <property type="molecule type" value="Genomic_DNA"/>
</dbReference>
<organism evidence="1 2">
    <name type="scientific">[Clostridium] asparagiforme DSM 15981</name>
    <dbReference type="NCBI Taxonomy" id="518636"/>
    <lineage>
        <taxon>Bacteria</taxon>
        <taxon>Bacillati</taxon>
        <taxon>Bacillota</taxon>
        <taxon>Clostridia</taxon>
        <taxon>Lachnospirales</taxon>
        <taxon>Lachnospiraceae</taxon>
        <taxon>Enterocloster</taxon>
    </lineage>
</organism>
<reference evidence="1 2" key="1">
    <citation type="submission" date="2009-02" db="EMBL/GenBank/DDBJ databases">
        <title>Draft genome sequence of Clostridium asparagiforme (DSM 15981).</title>
        <authorList>
            <person name="Sudarsanam P."/>
            <person name="Ley R."/>
            <person name="Guruge J."/>
            <person name="Turnbaugh P.J."/>
            <person name="Mahowald M."/>
            <person name="Liep D."/>
            <person name="Gordon J."/>
        </authorList>
    </citation>
    <scope>NUCLEOTIDE SEQUENCE [LARGE SCALE GENOMIC DNA]</scope>
    <source>
        <strain evidence="1 2">DSM 15981</strain>
    </source>
</reference>
<dbReference type="AlphaFoldDB" id="C0CTB6"/>